<comment type="caution">
    <text evidence="2">The sequence shown here is derived from an EMBL/GenBank/DDBJ whole genome shotgun (WGS) entry which is preliminary data.</text>
</comment>
<protein>
    <submittedName>
        <fullName evidence="2">Uncharacterized protein</fullName>
    </submittedName>
</protein>
<proteinExistence type="predicted"/>
<gene>
    <name evidence="2" type="ORF">ACFQ21_13270</name>
</gene>
<feature type="transmembrane region" description="Helical" evidence="1">
    <location>
        <begin position="203"/>
        <end position="227"/>
    </location>
</feature>
<accession>A0ABW3K5L7</accession>
<dbReference type="EMBL" id="JBHTKA010000004">
    <property type="protein sequence ID" value="MFD1000287.1"/>
    <property type="molecule type" value="Genomic_DNA"/>
</dbReference>
<keyword evidence="1" id="KW-0812">Transmembrane</keyword>
<feature type="transmembrane region" description="Helical" evidence="1">
    <location>
        <begin position="239"/>
        <end position="260"/>
    </location>
</feature>
<keyword evidence="1" id="KW-1133">Transmembrane helix</keyword>
<name>A0ABW3K5L7_9BACT</name>
<evidence type="ECO:0000256" key="1">
    <source>
        <dbReference type="SAM" id="Phobius"/>
    </source>
</evidence>
<evidence type="ECO:0000313" key="3">
    <source>
        <dbReference type="Proteomes" id="UP001597112"/>
    </source>
</evidence>
<reference evidence="3" key="1">
    <citation type="journal article" date="2019" name="Int. J. Syst. Evol. Microbiol.">
        <title>The Global Catalogue of Microorganisms (GCM) 10K type strain sequencing project: providing services to taxonomists for standard genome sequencing and annotation.</title>
        <authorList>
            <consortium name="The Broad Institute Genomics Platform"/>
            <consortium name="The Broad Institute Genome Sequencing Center for Infectious Disease"/>
            <person name="Wu L."/>
            <person name="Ma J."/>
        </authorList>
    </citation>
    <scope>NUCLEOTIDE SEQUENCE [LARGE SCALE GENOMIC DNA]</scope>
    <source>
        <strain evidence="3">CCUG 58938</strain>
    </source>
</reference>
<evidence type="ECO:0000313" key="2">
    <source>
        <dbReference type="EMBL" id="MFD1000287.1"/>
    </source>
</evidence>
<sequence length="271" mass="30342">MTTPEEYKLEQQKRASAFKVGSKDQSGYTIKKIYARGDEYVIYEIETSDVVDSLKVWIDTIIENNNVPIDYFVGIRENFTKAKNLLYKCVDKSATKAILADIVATAIESGPASANTQIAGLIQEINSEYEEQFKNRMRLLMSSLFIAAIFFCISLYTYLNKILVDYDHLRNLIFVAAGGSVGGFFSISIGINKIVSEKDVTKWLYFLYGAERITISILAAGISYFAIQADLIFGLTKNLSNPIIGFIFFSILAGFSETLVPNILTKIEKET</sequence>
<keyword evidence="1" id="KW-0472">Membrane</keyword>
<feature type="transmembrane region" description="Helical" evidence="1">
    <location>
        <begin position="139"/>
        <end position="159"/>
    </location>
</feature>
<dbReference type="Proteomes" id="UP001597112">
    <property type="component" value="Unassembled WGS sequence"/>
</dbReference>
<dbReference type="RefSeq" id="WP_377579691.1">
    <property type="nucleotide sequence ID" value="NZ_JBHTKA010000004.1"/>
</dbReference>
<organism evidence="2 3">
    <name type="scientific">Ohtaekwangia kribbensis</name>
    <dbReference type="NCBI Taxonomy" id="688913"/>
    <lineage>
        <taxon>Bacteria</taxon>
        <taxon>Pseudomonadati</taxon>
        <taxon>Bacteroidota</taxon>
        <taxon>Cytophagia</taxon>
        <taxon>Cytophagales</taxon>
        <taxon>Fulvivirgaceae</taxon>
        <taxon>Ohtaekwangia</taxon>
    </lineage>
</organism>
<feature type="transmembrane region" description="Helical" evidence="1">
    <location>
        <begin position="171"/>
        <end position="191"/>
    </location>
</feature>
<keyword evidence="3" id="KW-1185">Reference proteome</keyword>